<keyword evidence="3" id="KW-1185">Reference proteome</keyword>
<dbReference type="Proteomes" id="UP001597237">
    <property type="component" value="Unassembled WGS sequence"/>
</dbReference>
<comment type="caution">
    <text evidence="2">The sequence shown here is derived from an EMBL/GenBank/DDBJ whole genome shotgun (WGS) entry which is preliminary data.</text>
</comment>
<name>A0ABW4N319_9CAUL</name>
<dbReference type="Gene3D" id="1.25.10.90">
    <property type="match status" value="1"/>
</dbReference>
<dbReference type="Pfam" id="PF08713">
    <property type="entry name" value="DNA_alkylation"/>
    <property type="match status" value="1"/>
</dbReference>
<gene>
    <name evidence="2" type="ORF">ACFSC0_13070</name>
</gene>
<accession>A0ABW4N319</accession>
<dbReference type="InterPro" id="IPR016024">
    <property type="entry name" value="ARM-type_fold"/>
</dbReference>
<dbReference type="PANTHER" id="PTHR34070:SF1">
    <property type="entry name" value="DNA ALKYLATION REPAIR PROTEIN"/>
    <property type="match status" value="1"/>
</dbReference>
<dbReference type="EMBL" id="JBHUEY010000001">
    <property type="protein sequence ID" value="MFD1784331.1"/>
    <property type="molecule type" value="Genomic_DNA"/>
</dbReference>
<dbReference type="RefSeq" id="WP_377283719.1">
    <property type="nucleotide sequence ID" value="NZ_JBHRSI010000009.1"/>
</dbReference>
<dbReference type="PANTHER" id="PTHR34070">
    <property type="entry name" value="ARMADILLO-TYPE FOLD"/>
    <property type="match status" value="1"/>
</dbReference>
<protein>
    <submittedName>
        <fullName evidence="2">DNA alkylation repair protein</fullName>
    </submittedName>
</protein>
<feature type="compositionally biased region" description="Gly residues" evidence="1">
    <location>
        <begin position="210"/>
        <end position="222"/>
    </location>
</feature>
<feature type="region of interest" description="Disordered" evidence="1">
    <location>
        <begin position="197"/>
        <end position="229"/>
    </location>
</feature>
<evidence type="ECO:0000256" key="1">
    <source>
        <dbReference type="SAM" id="MobiDB-lite"/>
    </source>
</evidence>
<evidence type="ECO:0000313" key="3">
    <source>
        <dbReference type="Proteomes" id="UP001597237"/>
    </source>
</evidence>
<organism evidence="2 3">
    <name type="scientific">Phenylobacterium terrae</name>
    <dbReference type="NCBI Taxonomy" id="2665495"/>
    <lineage>
        <taxon>Bacteria</taxon>
        <taxon>Pseudomonadati</taxon>
        <taxon>Pseudomonadota</taxon>
        <taxon>Alphaproteobacteria</taxon>
        <taxon>Caulobacterales</taxon>
        <taxon>Caulobacteraceae</taxon>
        <taxon>Phenylobacterium</taxon>
    </lineage>
</organism>
<proteinExistence type="predicted"/>
<dbReference type="SUPFAM" id="SSF48371">
    <property type="entry name" value="ARM repeat"/>
    <property type="match status" value="1"/>
</dbReference>
<dbReference type="InterPro" id="IPR014825">
    <property type="entry name" value="DNA_alkylation"/>
</dbReference>
<evidence type="ECO:0000313" key="2">
    <source>
        <dbReference type="EMBL" id="MFD1784331.1"/>
    </source>
</evidence>
<reference evidence="3" key="1">
    <citation type="journal article" date="2019" name="Int. J. Syst. Evol. Microbiol.">
        <title>The Global Catalogue of Microorganisms (GCM) 10K type strain sequencing project: providing services to taxonomists for standard genome sequencing and annotation.</title>
        <authorList>
            <consortium name="The Broad Institute Genomics Platform"/>
            <consortium name="The Broad Institute Genome Sequencing Center for Infectious Disease"/>
            <person name="Wu L."/>
            <person name="Ma J."/>
        </authorList>
    </citation>
    <scope>NUCLEOTIDE SEQUENCE [LARGE SCALE GENOMIC DNA]</scope>
    <source>
        <strain evidence="3">DFY28</strain>
    </source>
</reference>
<sequence length="229" mass="24480">MDTAAAIRAELAALPVRDTSSMRAVRRRWSRTLKAASGSEMLETALALHRTGPRWIAEELIRHHPAAFARIGDAEVEAMAQGLDSWGAVDAFGTILAGPAWAAGQVSDDVIWGWARSPDRWLRRTALVCTTALGRADAERALALCQALAADRDAMVEKALSWALRALAMRDRAAVEAFLDAHAESLAARVRREVGNKLRTGLKTPKSSPAGGGGPRSGGGGSRRPTRRA</sequence>